<dbReference type="KEGG" id="hnv:DDQ68_17125"/>
<proteinExistence type="predicted"/>
<keyword evidence="1" id="KW-0812">Transmembrane</keyword>
<accession>A0A2Z3GTH4</accession>
<dbReference type="AlphaFoldDB" id="A0A2Z3GTH4"/>
<protein>
    <submittedName>
        <fullName evidence="2">Uncharacterized protein</fullName>
    </submittedName>
</protein>
<keyword evidence="1" id="KW-1133">Transmembrane helix</keyword>
<evidence type="ECO:0000313" key="2">
    <source>
        <dbReference type="EMBL" id="AWM34355.1"/>
    </source>
</evidence>
<organism evidence="2 3">
    <name type="scientific">Hymenobacter nivis</name>
    <dbReference type="NCBI Taxonomy" id="1850093"/>
    <lineage>
        <taxon>Bacteria</taxon>
        <taxon>Pseudomonadati</taxon>
        <taxon>Bacteroidota</taxon>
        <taxon>Cytophagia</taxon>
        <taxon>Cytophagales</taxon>
        <taxon>Hymenobacteraceae</taxon>
        <taxon>Hymenobacter</taxon>
    </lineage>
</organism>
<keyword evidence="1" id="KW-0472">Membrane</keyword>
<feature type="transmembrane region" description="Helical" evidence="1">
    <location>
        <begin position="33"/>
        <end position="58"/>
    </location>
</feature>
<evidence type="ECO:0000313" key="3">
    <source>
        <dbReference type="Proteomes" id="UP000245999"/>
    </source>
</evidence>
<gene>
    <name evidence="2" type="ORF">DDQ68_17125</name>
</gene>
<dbReference type="Proteomes" id="UP000245999">
    <property type="component" value="Chromosome"/>
</dbReference>
<dbReference type="EMBL" id="CP029145">
    <property type="protein sequence ID" value="AWM34355.1"/>
    <property type="molecule type" value="Genomic_DNA"/>
</dbReference>
<name>A0A2Z3GTH4_9BACT</name>
<sequence length="69" mass="7395">MFVVLAVCLRYRALAVALCVCFSLFWEAIGYSLALGLFSSTAAGVVVGILAFLASYGAHSSSARWMRND</sequence>
<reference evidence="3" key="1">
    <citation type="submission" date="2018-04" db="EMBL/GenBank/DDBJ databases">
        <title>Complete genome of Antarctic heterotrophic bacterium Hymenobacter nivis.</title>
        <authorList>
            <person name="Terashima M."/>
        </authorList>
    </citation>
    <scope>NUCLEOTIDE SEQUENCE [LARGE SCALE GENOMIC DNA]</scope>
    <source>
        <strain evidence="3">NBRC 111535</strain>
    </source>
</reference>
<evidence type="ECO:0000256" key="1">
    <source>
        <dbReference type="SAM" id="Phobius"/>
    </source>
</evidence>
<keyword evidence="3" id="KW-1185">Reference proteome</keyword>